<protein>
    <recommendedName>
        <fullName evidence="4">Copper transport protein</fullName>
    </recommendedName>
</protein>
<keyword evidence="1 4" id="KW-0812">Transmembrane</keyword>
<gene>
    <name evidence="5" type="ORF">MKZ38_000614</name>
</gene>
<reference evidence="5" key="1">
    <citation type="submission" date="2022-07" db="EMBL/GenBank/DDBJ databases">
        <title>Draft genome sequence of Zalerion maritima ATCC 34329, a (micro)plastics degrading marine fungus.</title>
        <authorList>
            <person name="Paco A."/>
            <person name="Goncalves M.F.M."/>
            <person name="Rocha-Santos T.A.P."/>
            <person name="Alves A."/>
        </authorList>
    </citation>
    <scope>NUCLEOTIDE SEQUENCE</scope>
    <source>
        <strain evidence="5">ATCC 34329</strain>
    </source>
</reference>
<comment type="subcellular location">
    <subcellularLocation>
        <location evidence="4">Membrane</location>
        <topology evidence="4">Multi-pass membrane protein</topology>
    </subcellularLocation>
</comment>
<evidence type="ECO:0000313" key="6">
    <source>
        <dbReference type="Proteomes" id="UP001201980"/>
    </source>
</evidence>
<evidence type="ECO:0000256" key="3">
    <source>
        <dbReference type="ARBA" id="ARBA00023136"/>
    </source>
</evidence>
<comment type="caution">
    <text evidence="5">The sequence shown here is derived from an EMBL/GenBank/DDBJ whole genome shotgun (WGS) entry which is preliminary data.</text>
</comment>
<keyword evidence="3 4" id="KW-0472">Membrane</keyword>
<keyword evidence="6" id="KW-1185">Reference proteome</keyword>
<comment type="similarity">
    <text evidence="4">Belongs to the copper transporter (Ctr) (TC 1.A.56) family. SLC31A subfamily.</text>
</comment>
<dbReference type="GO" id="GO:0005375">
    <property type="term" value="F:copper ion transmembrane transporter activity"/>
    <property type="evidence" value="ECO:0007669"/>
    <property type="project" value="UniProtKB-UniRule"/>
</dbReference>
<name>A0AAD5WSG1_9PEZI</name>
<proteinExistence type="inferred from homology"/>
<keyword evidence="4" id="KW-0406">Ion transport</keyword>
<dbReference type="PANTHER" id="PTHR12483">
    <property type="entry name" value="SOLUTE CARRIER FAMILY 31 COPPER TRANSPORTERS"/>
    <property type="match status" value="1"/>
</dbReference>
<organism evidence="5 6">
    <name type="scientific">Zalerion maritima</name>
    <dbReference type="NCBI Taxonomy" id="339359"/>
    <lineage>
        <taxon>Eukaryota</taxon>
        <taxon>Fungi</taxon>
        <taxon>Dikarya</taxon>
        <taxon>Ascomycota</taxon>
        <taxon>Pezizomycotina</taxon>
        <taxon>Sordariomycetes</taxon>
        <taxon>Lulworthiomycetidae</taxon>
        <taxon>Lulworthiales</taxon>
        <taxon>Lulworthiaceae</taxon>
        <taxon>Zalerion</taxon>
    </lineage>
</organism>
<dbReference type="PANTHER" id="PTHR12483:SF120">
    <property type="entry name" value="HIGH-AFFINITY COPPER TRANSPORTER CTRA2"/>
    <property type="match status" value="1"/>
</dbReference>
<dbReference type="EMBL" id="JAKWBI020000113">
    <property type="protein sequence ID" value="KAJ2902425.1"/>
    <property type="molecule type" value="Genomic_DNA"/>
</dbReference>
<evidence type="ECO:0000256" key="2">
    <source>
        <dbReference type="ARBA" id="ARBA00022989"/>
    </source>
</evidence>
<feature type="transmembrane region" description="Helical" evidence="4">
    <location>
        <begin position="185"/>
        <end position="205"/>
    </location>
</feature>
<dbReference type="GO" id="GO:0005886">
    <property type="term" value="C:plasma membrane"/>
    <property type="evidence" value="ECO:0007669"/>
    <property type="project" value="TreeGrafter"/>
</dbReference>
<dbReference type="InterPro" id="IPR007274">
    <property type="entry name" value="Cop_transporter"/>
</dbReference>
<dbReference type="Proteomes" id="UP001201980">
    <property type="component" value="Unassembled WGS sequence"/>
</dbReference>
<evidence type="ECO:0000313" key="5">
    <source>
        <dbReference type="EMBL" id="KAJ2902425.1"/>
    </source>
</evidence>
<accession>A0AAD5WSG1</accession>
<evidence type="ECO:0000256" key="4">
    <source>
        <dbReference type="RuleBase" id="RU367022"/>
    </source>
</evidence>
<dbReference type="Pfam" id="PF04145">
    <property type="entry name" value="Ctr"/>
    <property type="match status" value="1"/>
</dbReference>
<feature type="transmembrane region" description="Helical" evidence="4">
    <location>
        <begin position="69"/>
        <end position="92"/>
    </location>
</feature>
<feature type="transmembrane region" description="Helical" evidence="4">
    <location>
        <begin position="161"/>
        <end position="179"/>
    </location>
</feature>
<keyword evidence="2 4" id="KW-1133">Transmembrane helix</keyword>
<sequence length="209" mass="23038">MDDMDMSTTAMAMDMTATGSAVAATATMDMDMSSSSSMDSMMTMMAVFQTNINTSLYSTSWTPNNPATYAATCIFLIILGIVFRAIVAFKAIQEQKWFDKELARRYVIVNGKLPVSEQVSTDSLAKRMTLTENGVEEDVMVVKKKHTHVRPWRFSVDPVRAFIDMILAGVGYLLMLAVMTMNVGYFISVLGGTFLGSLICGRYALVAEH</sequence>
<keyword evidence="4" id="KW-0813">Transport</keyword>
<keyword evidence="4" id="KW-0187">Copper transport</keyword>
<evidence type="ECO:0000256" key="1">
    <source>
        <dbReference type="ARBA" id="ARBA00022692"/>
    </source>
</evidence>
<keyword evidence="4" id="KW-0186">Copper</keyword>
<dbReference type="AlphaFoldDB" id="A0AAD5WSG1"/>